<evidence type="ECO:0000256" key="11">
    <source>
        <dbReference type="RuleBase" id="RU368009"/>
    </source>
</evidence>
<evidence type="ECO:0000256" key="1">
    <source>
        <dbReference type="ARBA" id="ARBA00005032"/>
    </source>
</evidence>
<evidence type="ECO:0000259" key="13">
    <source>
        <dbReference type="SMART" id="SM01181"/>
    </source>
</evidence>
<accession>A0ABR2YVC5</accession>
<dbReference type="Pfam" id="PF08825">
    <property type="entry name" value="E2_bind"/>
    <property type="match status" value="1"/>
</dbReference>
<dbReference type="SUPFAM" id="SSF69572">
    <property type="entry name" value="Activating enzymes of the ubiquitin-like proteins"/>
    <property type="match status" value="1"/>
</dbReference>
<evidence type="ECO:0000256" key="8">
    <source>
        <dbReference type="ARBA" id="ARBA00023624"/>
    </source>
</evidence>
<comment type="caution">
    <text evidence="14">The sequence shown here is derived from an EMBL/GenBank/DDBJ whole genome shotgun (WGS) entry which is preliminary data.</text>
</comment>
<dbReference type="CDD" id="cd22209">
    <property type="entry name" value="EMC10"/>
    <property type="match status" value="1"/>
</dbReference>
<dbReference type="Pfam" id="PF21203">
    <property type="entry name" value="ECM10"/>
    <property type="match status" value="1"/>
</dbReference>
<protein>
    <recommendedName>
        <fullName evidence="3 11">NEDD8-activating enzyme E1 catalytic subunit</fullName>
        <ecNumber evidence="8 11">6.2.1.64</ecNumber>
    </recommendedName>
</protein>
<evidence type="ECO:0000256" key="12">
    <source>
        <dbReference type="SAM" id="MobiDB-lite"/>
    </source>
</evidence>
<keyword evidence="5 11" id="KW-0547">Nucleotide-binding</keyword>
<evidence type="ECO:0000313" key="14">
    <source>
        <dbReference type="EMBL" id="KAK9915334.1"/>
    </source>
</evidence>
<dbReference type="PROSITE" id="PS00865">
    <property type="entry name" value="UBIQUITIN_ACTIVAT_2"/>
    <property type="match status" value="1"/>
</dbReference>
<evidence type="ECO:0000256" key="7">
    <source>
        <dbReference type="ARBA" id="ARBA00022840"/>
    </source>
</evidence>
<keyword evidence="15" id="KW-1185">Reference proteome</keyword>
<dbReference type="CDD" id="cd01488">
    <property type="entry name" value="Uba3_RUB"/>
    <property type="match status" value="1"/>
</dbReference>
<evidence type="ECO:0000256" key="6">
    <source>
        <dbReference type="ARBA" id="ARBA00022786"/>
    </source>
</evidence>
<feature type="region of interest" description="Disordered" evidence="12">
    <location>
        <begin position="114"/>
        <end position="156"/>
    </location>
</feature>
<dbReference type="PANTHER" id="PTHR10953">
    <property type="entry name" value="UBIQUITIN-ACTIVATING ENZYME E1"/>
    <property type="match status" value="1"/>
</dbReference>
<dbReference type="InterPro" id="IPR014929">
    <property type="entry name" value="E2-binding"/>
</dbReference>
<reference evidence="14 15" key="1">
    <citation type="journal article" date="2024" name="Nat. Commun.">
        <title>Phylogenomics reveals the evolutionary origins of lichenization in chlorophyte algae.</title>
        <authorList>
            <person name="Puginier C."/>
            <person name="Libourel C."/>
            <person name="Otte J."/>
            <person name="Skaloud P."/>
            <person name="Haon M."/>
            <person name="Grisel S."/>
            <person name="Petersen M."/>
            <person name="Berrin J.G."/>
            <person name="Delaux P.M."/>
            <person name="Dal Grande F."/>
            <person name="Keller J."/>
        </authorList>
    </citation>
    <scope>NUCLEOTIDE SEQUENCE [LARGE SCALE GENOMIC DNA]</scope>
    <source>
        <strain evidence="14 15">SAG 216-7</strain>
    </source>
</reference>
<evidence type="ECO:0000256" key="9">
    <source>
        <dbReference type="ARBA" id="ARBA00024626"/>
    </source>
</evidence>
<evidence type="ECO:0000256" key="10">
    <source>
        <dbReference type="PROSITE-ProRule" id="PRU10132"/>
    </source>
</evidence>
<keyword evidence="4 11" id="KW-0436">Ligase</keyword>
<dbReference type="InterPro" id="IPR030468">
    <property type="entry name" value="Uba3_N"/>
</dbReference>
<evidence type="ECO:0000313" key="15">
    <source>
        <dbReference type="Proteomes" id="UP001491310"/>
    </source>
</evidence>
<dbReference type="Proteomes" id="UP001491310">
    <property type="component" value="Unassembled WGS sequence"/>
</dbReference>
<keyword evidence="6 11" id="KW-0833">Ubl conjugation pathway</keyword>
<comment type="pathway">
    <text evidence="1 11">Protein modification; protein neddylation.</text>
</comment>
<dbReference type="SMART" id="SM01181">
    <property type="entry name" value="E2_bind"/>
    <property type="match status" value="1"/>
</dbReference>
<evidence type="ECO:0000256" key="5">
    <source>
        <dbReference type="ARBA" id="ARBA00022741"/>
    </source>
</evidence>
<dbReference type="PANTHER" id="PTHR10953:SF6">
    <property type="entry name" value="NEDD8-ACTIVATING ENZYME E1 CATALYTIC SUBUNIT"/>
    <property type="match status" value="1"/>
</dbReference>
<name>A0ABR2YVC5_9CHLO</name>
<dbReference type="Gene3D" id="3.10.290.20">
    <property type="entry name" value="Ubiquitin-like 2 activating enzyme e1b. Chain: B, domain 3"/>
    <property type="match status" value="1"/>
</dbReference>
<dbReference type="InterPro" id="IPR033127">
    <property type="entry name" value="UBQ-activ_enz_E1_Cys_AS"/>
</dbReference>
<dbReference type="Gene3D" id="1.10.10.520">
    <property type="entry name" value="Ubiquitin activating enzymes (Uba3). Chain: B, domain 2"/>
    <property type="match status" value="1"/>
</dbReference>
<dbReference type="InterPro" id="IPR035985">
    <property type="entry name" value="Ubiquitin-activating_enz"/>
</dbReference>
<proteinExistence type="inferred from homology"/>
<comment type="similarity">
    <text evidence="2 11">Belongs to the ubiquitin-activating E1 family. UBA3 subfamily.</text>
</comment>
<evidence type="ECO:0000256" key="4">
    <source>
        <dbReference type="ARBA" id="ARBA00022598"/>
    </source>
</evidence>
<evidence type="ECO:0000256" key="2">
    <source>
        <dbReference type="ARBA" id="ARBA00006310"/>
    </source>
</evidence>
<dbReference type="EMBL" id="JALJOT010000005">
    <property type="protein sequence ID" value="KAK9915334.1"/>
    <property type="molecule type" value="Genomic_DNA"/>
</dbReference>
<feature type="domain" description="E2 binding" evidence="13">
    <location>
        <begin position="533"/>
        <end position="616"/>
    </location>
</feature>
<gene>
    <name evidence="14" type="ORF">WJX75_007790</name>
</gene>
<dbReference type="EC" id="6.2.1.64" evidence="8 11"/>
<organism evidence="14 15">
    <name type="scientific">Coccomyxa subellipsoidea</name>
    <dbReference type="NCBI Taxonomy" id="248742"/>
    <lineage>
        <taxon>Eukaryota</taxon>
        <taxon>Viridiplantae</taxon>
        <taxon>Chlorophyta</taxon>
        <taxon>core chlorophytes</taxon>
        <taxon>Trebouxiophyceae</taxon>
        <taxon>Trebouxiophyceae incertae sedis</taxon>
        <taxon>Coccomyxaceae</taxon>
        <taxon>Coccomyxa</taxon>
    </lineage>
</organism>
<feature type="active site" description="Glycyl thioester intermediate" evidence="10">
    <location>
        <position position="400"/>
    </location>
</feature>
<comment type="catalytic activity">
    <reaction evidence="9 11">
        <text>ATP + [NEDD8 protein] + [E1 NEDD8-activating enzyme]-L-cysteine = AMP + diphosphate + [E1 NEDD8-activating enzyme]-S-[NEDD8 protein]-yl-L-cysteine.</text>
        <dbReference type="EC" id="6.2.1.64"/>
    </reaction>
</comment>
<dbReference type="InterPro" id="IPR023318">
    <property type="entry name" value="Ub_act_enz_dom_a_sf"/>
</dbReference>
<sequence length="623" mass="68426">MQNRLELVRPALSSSQKSELEDTIKTGGFYKLRVLGGQGDHPLHVSIPARCLVAPGNKETFVAVTSYTGDLIGISYDMSQMQCDPLKRLSGTNEVTLAENALVTVTQAAAAPPVVKEAPTPEVKRTAPKAAVGSAQRRKDGDKEGEEGGEAAPPPDERTWLQRNWIYLIPMMFMLLNGLDISELAEARIHAIGMNGADRWTDLRKLLTRPGKVTGPGFEPDPALLEFLQEDARVLCVGAGGLGCELLKDLALQGFGNIDVIDMDTIDVSNLNRQFLFRMKDVGKSKAEVAAERIMKRVQGVTVTPHHCRIEEKPMEFYEQFHILVLGLDSLEARRYMNQVACSFLEYDDEGNPDMSTIKPMVDGGTEGLKGHARVILPGVTPCFECTLWLFPPQTKFPLCTLAETPRSPAHCIEYAHLIQWQQERSGDEFDTDNEEHMRWVYDKALQRSEHFGIQGVTWQLTGGVVKNIIPAIASTNAIIAAACALETLKLITMCSTGINNYMMYVGADGVYTHTVAYERDPACTVCSSSVPFEIASTSTLQQVMDALMADKTLGANLAAPSISHGSENLYMRGVLEEATRDNLSKSIGELVEDGGIIQVNDKKLVSTMRVKLKYSDLAAMQQ</sequence>
<evidence type="ECO:0000256" key="3">
    <source>
        <dbReference type="ARBA" id="ARBA00015203"/>
    </source>
</evidence>
<comment type="function">
    <text evidence="11">Catalytic subunit of the dimeric E1 enzyme, which activates NEDD8.</text>
</comment>
<dbReference type="Pfam" id="PF00899">
    <property type="entry name" value="ThiF"/>
    <property type="match status" value="1"/>
</dbReference>
<dbReference type="InterPro" id="IPR045886">
    <property type="entry name" value="ThiF/MoeB/HesA"/>
</dbReference>
<dbReference type="InterPro" id="IPR000594">
    <property type="entry name" value="ThiF_NAD_FAD-bd"/>
</dbReference>
<dbReference type="Gene3D" id="3.40.50.720">
    <property type="entry name" value="NAD(P)-binding Rossmann-like Domain"/>
    <property type="match status" value="1"/>
</dbReference>
<keyword evidence="7 11" id="KW-0067">ATP-binding</keyword>